<feature type="compositionally biased region" description="Basic and acidic residues" evidence="1">
    <location>
        <begin position="69"/>
        <end position="87"/>
    </location>
</feature>
<accession>B8BJY6</accession>
<proteinExistence type="predicted"/>
<evidence type="ECO:0000313" key="3">
    <source>
        <dbReference type="Proteomes" id="UP000007015"/>
    </source>
</evidence>
<protein>
    <submittedName>
        <fullName evidence="2">Uncharacterized protein</fullName>
    </submittedName>
</protein>
<dbReference type="HOGENOM" id="CLU_2487361_0_0_1"/>
<feature type="compositionally biased region" description="Low complexity" evidence="1">
    <location>
        <begin position="43"/>
        <end position="55"/>
    </location>
</feature>
<dbReference type="AlphaFoldDB" id="B8BJY6"/>
<feature type="compositionally biased region" description="Pro residues" evidence="1">
    <location>
        <begin position="32"/>
        <end position="42"/>
    </location>
</feature>
<dbReference type="EMBL" id="CM000136">
    <property type="protein sequence ID" value="EEC67972.1"/>
    <property type="molecule type" value="Genomic_DNA"/>
</dbReference>
<keyword evidence="3" id="KW-1185">Reference proteome</keyword>
<name>B8BJY6_ORYSI</name>
<sequence>MWDPSDSLPPFNTTTAGPGTRVSPCHCHKMKPPAPPAPPPSAPSTAKAKPSSSRSARQHHVTASPEAAVDPKGRKYYSTEEDIRLVL</sequence>
<gene>
    <name evidence="2" type="ORF">OsI_35727</name>
</gene>
<dbReference type="Proteomes" id="UP000007015">
    <property type="component" value="Chromosome 11"/>
</dbReference>
<reference evidence="2 3" key="1">
    <citation type="journal article" date="2005" name="PLoS Biol.">
        <title>The genomes of Oryza sativa: a history of duplications.</title>
        <authorList>
            <person name="Yu J."/>
            <person name="Wang J."/>
            <person name="Lin W."/>
            <person name="Li S."/>
            <person name="Li H."/>
            <person name="Zhou J."/>
            <person name="Ni P."/>
            <person name="Dong W."/>
            <person name="Hu S."/>
            <person name="Zeng C."/>
            <person name="Zhang J."/>
            <person name="Zhang Y."/>
            <person name="Li R."/>
            <person name="Xu Z."/>
            <person name="Li S."/>
            <person name="Li X."/>
            <person name="Zheng H."/>
            <person name="Cong L."/>
            <person name="Lin L."/>
            <person name="Yin J."/>
            <person name="Geng J."/>
            <person name="Li G."/>
            <person name="Shi J."/>
            <person name="Liu J."/>
            <person name="Lv H."/>
            <person name="Li J."/>
            <person name="Wang J."/>
            <person name="Deng Y."/>
            <person name="Ran L."/>
            <person name="Shi X."/>
            <person name="Wang X."/>
            <person name="Wu Q."/>
            <person name="Li C."/>
            <person name="Ren X."/>
            <person name="Wang J."/>
            <person name="Wang X."/>
            <person name="Li D."/>
            <person name="Liu D."/>
            <person name="Zhang X."/>
            <person name="Ji Z."/>
            <person name="Zhao W."/>
            <person name="Sun Y."/>
            <person name="Zhang Z."/>
            <person name="Bao J."/>
            <person name="Han Y."/>
            <person name="Dong L."/>
            <person name="Ji J."/>
            <person name="Chen P."/>
            <person name="Wu S."/>
            <person name="Liu J."/>
            <person name="Xiao Y."/>
            <person name="Bu D."/>
            <person name="Tan J."/>
            <person name="Yang L."/>
            <person name="Ye C."/>
            <person name="Zhang J."/>
            <person name="Xu J."/>
            <person name="Zhou Y."/>
            <person name="Yu Y."/>
            <person name="Zhang B."/>
            <person name="Zhuang S."/>
            <person name="Wei H."/>
            <person name="Liu B."/>
            <person name="Lei M."/>
            <person name="Yu H."/>
            <person name="Li Y."/>
            <person name="Xu H."/>
            <person name="Wei S."/>
            <person name="He X."/>
            <person name="Fang L."/>
            <person name="Zhang Z."/>
            <person name="Zhang Y."/>
            <person name="Huang X."/>
            <person name="Su Z."/>
            <person name="Tong W."/>
            <person name="Li J."/>
            <person name="Tong Z."/>
            <person name="Li S."/>
            <person name="Ye J."/>
            <person name="Wang L."/>
            <person name="Fang L."/>
            <person name="Lei T."/>
            <person name="Chen C."/>
            <person name="Chen H."/>
            <person name="Xu Z."/>
            <person name="Li H."/>
            <person name="Huang H."/>
            <person name="Zhang F."/>
            <person name="Xu H."/>
            <person name="Li N."/>
            <person name="Zhao C."/>
            <person name="Li S."/>
            <person name="Dong L."/>
            <person name="Huang Y."/>
            <person name="Li L."/>
            <person name="Xi Y."/>
            <person name="Qi Q."/>
            <person name="Li W."/>
            <person name="Zhang B."/>
            <person name="Hu W."/>
            <person name="Zhang Y."/>
            <person name="Tian X."/>
            <person name="Jiao Y."/>
            <person name="Liang X."/>
            <person name="Jin J."/>
            <person name="Gao L."/>
            <person name="Zheng W."/>
            <person name="Hao B."/>
            <person name="Liu S."/>
            <person name="Wang W."/>
            <person name="Yuan L."/>
            <person name="Cao M."/>
            <person name="McDermott J."/>
            <person name="Samudrala R."/>
            <person name="Wang J."/>
            <person name="Wong G.K."/>
            <person name="Yang H."/>
        </authorList>
    </citation>
    <scope>NUCLEOTIDE SEQUENCE [LARGE SCALE GENOMIC DNA]</scope>
    <source>
        <strain evidence="3">cv. 93-11</strain>
    </source>
</reference>
<evidence type="ECO:0000256" key="1">
    <source>
        <dbReference type="SAM" id="MobiDB-lite"/>
    </source>
</evidence>
<feature type="region of interest" description="Disordered" evidence="1">
    <location>
        <begin position="1"/>
        <end position="87"/>
    </location>
</feature>
<organism evidence="2 3">
    <name type="scientific">Oryza sativa subsp. indica</name>
    <name type="common">Rice</name>
    <dbReference type="NCBI Taxonomy" id="39946"/>
    <lineage>
        <taxon>Eukaryota</taxon>
        <taxon>Viridiplantae</taxon>
        <taxon>Streptophyta</taxon>
        <taxon>Embryophyta</taxon>
        <taxon>Tracheophyta</taxon>
        <taxon>Spermatophyta</taxon>
        <taxon>Magnoliopsida</taxon>
        <taxon>Liliopsida</taxon>
        <taxon>Poales</taxon>
        <taxon>Poaceae</taxon>
        <taxon>BOP clade</taxon>
        <taxon>Oryzoideae</taxon>
        <taxon>Oryzeae</taxon>
        <taxon>Oryzinae</taxon>
        <taxon>Oryza</taxon>
        <taxon>Oryza sativa</taxon>
    </lineage>
</organism>
<evidence type="ECO:0000313" key="2">
    <source>
        <dbReference type="EMBL" id="EEC67972.1"/>
    </source>
</evidence>
<dbReference type="Gramene" id="BGIOSGA035086-TA">
    <property type="protein sequence ID" value="BGIOSGA035086-PA"/>
    <property type="gene ID" value="BGIOSGA035086"/>
</dbReference>